<dbReference type="GeneID" id="98052120"/>
<dbReference type="Proteomes" id="UP000549695">
    <property type="component" value="Unassembled WGS sequence"/>
</dbReference>
<dbReference type="AlphaFoldDB" id="A0A852W856"/>
<comment type="caution">
    <text evidence="4">The sequence shown here is derived from an EMBL/GenBank/DDBJ whole genome shotgun (WGS) entry which is preliminary data.</text>
</comment>
<dbReference type="InterPro" id="IPR050832">
    <property type="entry name" value="Bact_Acetyltransf"/>
</dbReference>
<keyword evidence="5" id="KW-1185">Reference proteome</keyword>
<evidence type="ECO:0000313" key="4">
    <source>
        <dbReference type="EMBL" id="NYG02066.1"/>
    </source>
</evidence>
<keyword evidence="1" id="KW-0808">Transferase</keyword>
<protein>
    <submittedName>
        <fullName evidence="4">Ribosomal protein S18 acetylase RimI-like enzyme</fullName>
    </submittedName>
</protein>
<dbReference type="GO" id="GO:0016747">
    <property type="term" value="F:acyltransferase activity, transferring groups other than amino-acyl groups"/>
    <property type="evidence" value="ECO:0007669"/>
    <property type="project" value="InterPro"/>
</dbReference>
<keyword evidence="2" id="KW-0012">Acyltransferase</keyword>
<dbReference type="InterPro" id="IPR016181">
    <property type="entry name" value="Acyl_CoA_acyltransferase"/>
</dbReference>
<organism evidence="4 5">
    <name type="scientific">Pseudonocardia alni</name>
    <name type="common">Amycolata alni</name>
    <dbReference type="NCBI Taxonomy" id="33907"/>
    <lineage>
        <taxon>Bacteria</taxon>
        <taxon>Bacillati</taxon>
        <taxon>Actinomycetota</taxon>
        <taxon>Actinomycetes</taxon>
        <taxon>Pseudonocardiales</taxon>
        <taxon>Pseudonocardiaceae</taxon>
        <taxon>Pseudonocardia</taxon>
    </lineage>
</organism>
<reference evidence="4 5" key="1">
    <citation type="submission" date="2020-07" db="EMBL/GenBank/DDBJ databases">
        <title>Sequencing the genomes of 1000 actinobacteria strains.</title>
        <authorList>
            <person name="Klenk H.-P."/>
        </authorList>
    </citation>
    <scope>NUCLEOTIDE SEQUENCE [LARGE SCALE GENOMIC DNA]</scope>
    <source>
        <strain evidence="4 5">DSM 44749</strain>
    </source>
</reference>
<evidence type="ECO:0000313" key="5">
    <source>
        <dbReference type="Proteomes" id="UP000549695"/>
    </source>
</evidence>
<gene>
    <name evidence="4" type="ORF">HDA37_002351</name>
</gene>
<dbReference type="EMBL" id="JACCCZ010000001">
    <property type="protein sequence ID" value="NYG02066.1"/>
    <property type="molecule type" value="Genomic_DNA"/>
</dbReference>
<evidence type="ECO:0000256" key="1">
    <source>
        <dbReference type="ARBA" id="ARBA00022679"/>
    </source>
</evidence>
<accession>A0A852W856</accession>
<feature type="domain" description="N-acetyltransferase" evidence="3">
    <location>
        <begin position="7"/>
        <end position="174"/>
    </location>
</feature>
<dbReference type="Pfam" id="PF00583">
    <property type="entry name" value="Acetyltransf_1"/>
    <property type="match status" value="1"/>
</dbReference>
<dbReference type="RefSeq" id="WP_179761093.1">
    <property type="nucleotide sequence ID" value="NZ_BAAAJZ010000001.1"/>
</dbReference>
<dbReference type="PROSITE" id="PS51186">
    <property type="entry name" value="GNAT"/>
    <property type="match status" value="1"/>
</dbReference>
<name>A0A852W856_PSEA5</name>
<dbReference type="Gene3D" id="3.40.630.30">
    <property type="match status" value="1"/>
</dbReference>
<dbReference type="SUPFAM" id="SSF55729">
    <property type="entry name" value="Acyl-CoA N-acyltransferases (Nat)"/>
    <property type="match status" value="1"/>
</dbReference>
<dbReference type="PANTHER" id="PTHR43877">
    <property type="entry name" value="AMINOALKYLPHOSPHONATE N-ACETYLTRANSFERASE-RELATED-RELATED"/>
    <property type="match status" value="1"/>
</dbReference>
<dbReference type="CDD" id="cd04301">
    <property type="entry name" value="NAT_SF"/>
    <property type="match status" value="1"/>
</dbReference>
<evidence type="ECO:0000259" key="3">
    <source>
        <dbReference type="PROSITE" id="PS51186"/>
    </source>
</evidence>
<dbReference type="InterPro" id="IPR000182">
    <property type="entry name" value="GNAT_dom"/>
</dbReference>
<evidence type="ECO:0000256" key="2">
    <source>
        <dbReference type="ARBA" id="ARBA00023315"/>
    </source>
</evidence>
<proteinExistence type="predicted"/>
<sequence>MGEPTAVGVRAATPSDAPGIADVCARAYRATYRDLLPEAFVDDVVARFYEETRVRSEIVPAPPHWLGYVVGEETNTVVGAAGGAITADGVGELYVLYLDPGRRGEGIGTRLLDHVTGQLRAHGATEMWVSVAEGNDLGVPFYRARGFVERDRVPMHTSDAADDLWSLRMHRDIARSSRQS</sequence>